<evidence type="ECO:0000313" key="4">
    <source>
        <dbReference type="EMBL" id="JAS57366.1"/>
    </source>
</evidence>
<dbReference type="SMART" id="SM01272">
    <property type="entry name" value="LsmAD"/>
    <property type="match status" value="1"/>
</dbReference>
<feature type="domain" description="Sm" evidence="3">
    <location>
        <begin position="33"/>
        <end position="110"/>
    </location>
</feature>
<feature type="region of interest" description="Disordered" evidence="2">
    <location>
        <begin position="526"/>
        <end position="583"/>
    </location>
</feature>
<feature type="region of interest" description="Disordered" evidence="2">
    <location>
        <begin position="230"/>
        <end position="492"/>
    </location>
</feature>
<dbReference type="Pfam" id="PF07145">
    <property type="entry name" value="PAM2"/>
    <property type="match status" value="1"/>
</dbReference>
<reference evidence="4" key="1">
    <citation type="submission" date="2015-11" db="EMBL/GenBank/DDBJ databases">
        <title>De novo transcriptome assembly of four potential Pierce s Disease insect vectors from Arizona vineyards.</title>
        <authorList>
            <person name="Tassone E.E."/>
        </authorList>
    </citation>
    <scope>NUCLEOTIDE SEQUENCE</scope>
</reference>
<organism evidence="4">
    <name type="scientific">Cuerna arida</name>
    <dbReference type="NCBI Taxonomy" id="1464854"/>
    <lineage>
        <taxon>Eukaryota</taxon>
        <taxon>Metazoa</taxon>
        <taxon>Ecdysozoa</taxon>
        <taxon>Arthropoda</taxon>
        <taxon>Hexapoda</taxon>
        <taxon>Insecta</taxon>
        <taxon>Pterygota</taxon>
        <taxon>Neoptera</taxon>
        <taxon>Paraneoptera</taxon>
        <taxon>Hemiptera</taxon>
        <taxon>Auchenorrhyncha</taxon>
        <taxon>Membracoidea</taxon>
        <taxon>Cicadellidae</taxon>
        <taxon>Cicadellinae</taxon>
        <taxon>Proconiini</taxon>
        <taxon>Cuerna</taxon>
    </lineage>
</organism>
<dbReference type="PANTHER" id="PTHR12854">
    <property type="entry name" value="ATAXIN 2-RELATED"/>
    <property type="match status" value="1"/>
</dbReference>
<feature type="compositionally biased region" description="Low complexity" evidence="2">
    <location>
        <begin position="325"/>
        <end position="338"/>
    </location>
</feature>
<dbReference type="Pfam" id="PF14438">
    <property type="entry name" value="SM-ATX"/>
    <property type="match status" value="1"/>
</dbReference>
<feature type="region of interest" description="Disordered" evidence="2">
    <location>
        <begin position="682"/>
        <end position="780"/>
    </location>
</feature>
<proteinExistence type="inferred from homology"/>
<gene>
    <name evidence="5" type="ORF">g.14702</name>
    <name evidence="4" type="ORF">g.14705</name>
</gene>
<feature type="compositionally biased region" description="Basic and acidic residues" evidence="2">
    <location>
        <begin position="526"/>
        <end position="536"/>
    </location>
</feature>
<dbReference type="PROSITE" id="PS52002">
    <property type="entry name" value="SM"/>
    <property type="match status" value="1"/>
</dbReference>
<feature type="compositionally biased region" description="Basic and acidic residues" evidence="2">
    <location>
        <begin position="483"/>
        <end position="492"/>
    </location>
</feature>
<dbReference type="AlphaFoldDB" id="A0A1B6G4L2"/>
<dbReference type="GO" id="GO:0010494">
    <property type="term" value="C:cytoplasmic stress granule"/>
    <property type="evidence" value="ECO:0007669"/>
    <property type="project" value="TreeGrafter"/>
</dbReference>
<evidence type="ECO:0000313" key="5">
    <source>
        <dbReference type="EMBL" id="JAS61895.1"/>
    </source>
</evidence>
<feature type="compositionally biased region" description="Low complexity" evidence="2">
    <location>
        <begin position="273"/>
        <end position="294"/>
    </location>
</feature>
<dbReference type="PANTHER" id="PTHR12854:SF7">
    <property type="entry name" value="ATAXIN-2 HOMOLOG"/>
    <property type="match status" value="1"/>
</dbReference>
<sequence length="816" mass="90035">MTKQSRGNAGRPPRIRGPERNNVAAKGVYNNASFMHSATSLVGNTVQIQTQNGSMYEGIFKTFSTQFDVVLEVAHKVNPLDPAQINVENVVDTLIFKPNDIIIMEAINVDLEYATKDTFQTDTAISKFNGQIGEKELEPWEESTSNGDDYDLNGATVNGWDVNDMFKKNEQAYGVTSTFDQSLQGYTVPLQKQDTKEFKEAEAKAAQIANEIENNPNYKARIELENGDEEERYAAVSRPLDTSNDASKPYMPPAKRKHQQAGKFVRSNPPSQPVMSQPPVKPPHSSSLPKSPLSQHNPPPFQQQPPPQPPAPMRQPPPNKPLVQSPVTTVPSPVSYPTNQQPLPQREQRINRQIDQQIPKSQKPPPGLRTGRGYPPPDNNSSIAPRYQTNGDAEMRSSPATTPSDSKPPLPMPHSTHVRPPGPPIPHPQVVEHPLPPNSPQVLCHPPPFTMAAQTPMMQPVVEQRKSPVTDQPPPPSHRKPPRPRDDTLTELKKFGSDFKLSDVNTDDNKMHTIVVLNEQEQVMAENKEQNNEVDKVSSTLKKSTLNPNAKEFKPFTPRSPSTPTPSRPHTPQTPNYGPSPALPNMVVPATYVVTGQPTFNATPNQGHRYRKMPIPVSHRPDLSQQMQVAAATGQPLLAPVPMGTHFTVPYTPPRHLAPQSYQQMMMHMMAQQGGGIVPLVPTSINYHHESPTQQGPQLQYMSPAGMAPPHHHHLHPHAHPAPNTAPSPGQTSGYPPSPASNYPQPLPPPPHPPNAPPTHAYPIMCVPTQPAPNGPHTPHHMMAAAQQYIHHHPQHPQDVNQQPPSQFQVIVPHNQ</sequence>
<feature type="compositionally biased region" description="Pro residues" evidence="2">
    <location>
        <begin position="745"/>
        <end position="757"/>
    </location>
</feature>
<evidence type="ECO:0000259" key="3">
    <source>
        <dbReference type="PROSITE" id="PS52002"/>
    </source>
</evidence>
<feature type="region of interest" description="Disordered" evidence="2">
    <location>
        <begin position="1"/>
        <end position="22"/>
    </location>
</feature>
<feature type="compositionally biased region" description="Polar residues" evidence="2">
    <location>
        <begin position="692"/>
        <end position="701"/>
    </location>
</feature>
<dbReference type="EMBL" id="GECZ01012403">
    <property type="protein sequence ID" value="JAS57366.1"/>
    <property type="molecule type" value="Transcribed_RNA"/>
</dbReference>
<feature type="compositionally biased region" description="Basic residues" evidence="2">
    <location>
        <begin position="710"/>
        <end position="719"/>
    </location>
</feature>
<dbReference type="GO" id="GO:0003729">
    <property type="term" value="F:mRNA binding"/>
    <property type="evidence" value="ECO:0007669"/>
    <property type="project" value="TreeGrafter"/>
</dbReference>
<feature type="compositionally biased region" description="Polar residues" evidence="2">
    <location>
        <begin position="379"/>
        <end position="391"/>
    </location>
</feature>
<evidence type="ECO:0000256" key="1">
    <source>
        <dbReference type="ARBA" id="ARBA00007503"/>
    </source>
</evidence>
<dbReference type="GO" id="GO:0034063">
    <property type="term" value="P:stress granule assembly"/>
    <property type="evidence" value="ECO:0007669"/>
    <property type="project" value="TreeGrafter"/>
</dbReference>
<feature type="compositionally biased region" description="Pro residues" evidence="2">
    <location>
        <begin position="297"/>
        <end position="320"/>
    </location>
</feature>
<dbReference type="InterPro" id="IPR047575">
    <property type="entry name" value="Sm"/>
</dbReference>
<dbReference type="InterPro" id="IPR045117">
    <property type="entry name" value="ATXN2-like"/>
</dbReference>
<dbReference type="EMBL" id="GECZ01007874">
    <property type="protein sequence ID" value="JAS61895.1"/>
    <property type="molecule type" value="Transcribed_RNA"/>
</dbReference>
<comment type="similarity">
    <text evidence="1">Belongs to the ataxin-2 family.</text>
</comment>
<dbReference type="Pfam" id="PF06741">
    <property type="entry name" value="LsmAD"/>
    <property type="match status" value="1"/>
</dbReference>
<dbReference type="InterPro" id="IPR009818">
    <property type="entry name" value="PAM2_motif"/>
</dbReference>
<dbReference type="InterPro" id="IPR009604">
    <property type="entry name" value="LsmAD_domain"/>
</dbReference>
<evidence type="ECO:0000256" key="2">
    <source>
        <dbReference type="SAM" id="MobiDB-lite"/>
    </source>
</evidence>
<feature type="compositionally biased region" description="Pro residues" evidence="2">
    <location>
        <begin position="434"/>
        <end position="449"/>
    </location>
</feature>
<accession>A0A1B6G4L2</accession>
<dbReference type="InterPro" id="IPR025852">
    <property type="entry name" value="SM_dom_ATX"/>
</dbReference>
<protein>
    <recommendedName>
        <fullName evidence="3">Sm domain-containing protein</fullName>
    </recommendedName>
</protein>
<name>A0A1B6G4L2_9HEMI</name>
<feature type="compositionally biased region" description="Polar residues" evidence="2">
    <location>
        <begin position="537"/>
        <end position="548"/>
    </location>
</feature>